<dbReference type="PANTHER" id="PTHR15193">
    <property type="entry name" value="CD83 ANTIGEN"/>
    <property type="match status" value="1"/>
</dbReference>
<dbReference type="SUPFAM" id="SSF48726">
    <property type="entry name" value="Immunoglobulin"/>
    <property type="match status" value="1"/>
</dbReference>
<dbReference type="InterPro" id="IPR007110">
    <property type="entry name" value="Ig-like_dom"/>
</dbReference>
<keyword evidence="1" id="KW-0393">Immunoglobulin domain</keyword>
<feature type="domain" description="Ig-like" evidence="3">
    <location>
        <begin position="22"/>
        <end position="113"/>
    </location>
</feature>
<gene>
    <name evidence="4" type="ORF">AALO_G00055920</name>
</gene>
<protein>
    <recommendedName>
        <fullName evidence="3">Ig-like domain-containing protein</fullName>
    </recommendedName>
</protein>
<name>A0AAV6H580_9TELE</name>
<proteinExistence type="predicted"/>
<keyword evidence="2" id="KW-0812">Transmembrane</keyword>
<dbReference type="Pfam" id="PF00047">
    <property type="entry name" value="ig"/>
    <property type="match status" value="1"/>
</dbReference>
<reference evidence="4" key="1">
    <citation type="submission" date="2020-10" db="EMBL/GenBank/DDBJ databases">
        <title>Chromosome-scale genome assembly of the Allis shad, Alosa alosa.</title>
        <authorList>
            <person name="Margot Z."/>
            <person name="Christophe K."/>
            <person name="Cabau C."/>
            <person name="Louis A."/>
            <person name="Berthelot C."/>
            <person name="Parey E."/>
            <person name="Roest Crollius H."/>
            <person name="Montfort J."/>
            <person name="Robinson-Rechavi M."/>
            <person name="Bucao C."/>
            <person name="Bouchez O."/>
            <person name="Gislard M."/>
            <person name="Lluch J."/>
            <person name="Milhes M."/>
            <person name="Lampietro C."/>
            <person name="Lopez Roques C."/>
            <person name="Donnadieu C."/>
            <person name="Braasch I."/>
            <person name="Desvignes T."/>
            <person name="Postlethwait J."/>
            <person name="Bobe J."/>
            <person name="Guiguen Y."/>
        </authorList>
    </citation>
    <scope>NUCLEOTIDE SEQUENCE</scope>
    <source>
        <strain evidence="4">M-15738</strain>
        <tissue evidence="4">Blood</tissue>
    </source>
</reference>
<dbReference type="AlphaFoldDB" id="A0AAV6H580"/>
<accession>A0AAV6H580</accession>
<dbReference type="EMBL" id="JADWDJ010000004">
    <property type="protein sequence ID" value="KAG5282430.1"/>
    <property type="molecule type" value="Genomic_DNA"/>
</dbReference>
<evidence type="ECO:0000313" key="4">
    <source>
        <dbReference type="EMBL" id="KAG5282430.1"/>
    </source>
</evidence>
<sequence>MAVCLSGSSEVLTEMKDIECYSNVSLPCEAGYLGPKFCSLTWYKNRTGVLRWIWNDTKRGDYWRMGNVTRQAALGPEGQLILPRVTPNDTGTYKCFLRANLGEQNLESSVYLSVNVTCVEPVTSTPSSCPLLDVLEMHAAWATLGFISLSLLKIILCVVVIKVLAKLRPSQSYNLGSKRSQRSQR</sequence>
<dbReference type="InterPro" id="IPR036179">
    <property type="entry name" value="Ig-like_dom_sf"/>
</dbReference>
<evidence type="ECO:0000259" key="3">
    <source>
        <dbReference type="PROSITE" id="PS50835"/>
    </source>
</evidence>
<evidence type="ECO:0000313" key="5">
    <source>
        <dbReference type="Proteomes" id="UP000823561"/>
    </source>
</evidence>
<dbReference type="InterPro" id="IPR013151">
    <property type="entry name" value="Immunoglobulin_dom"/>
</dbReference>
<dbReference type="SMART" id="SM00409">
    <property type="entry name" value="IG"/>
    <property type="match status" value="1"/>
</dbReference>
<keyword evidence="2" id="KW-0472">Membrane</keyword>
<feature type="transmembrane region" description="Helical" evidence="2">
    <location>
        <begin position="139"/>
        <end position="165"/>
    </location>
</feature>
<evidence type="ECO:0000256" key="2">
    <source>
        <dbReference type="SAM" id="Phobius"/>
    </source>
</evidence>
<dbReference type="InterPro" id="IPR003599">
    <property type="entry name" value="Ig_sub"/>
</dbReference>
<keyword evidence="5" id="KW-1185">Reference proteome</keyword>
<dbReference type="Proteomes" id="UP000823561">
    <property type="component" value="Chromosome 4"/>
</dbReference>
<dbReference type="InterPro" id="IPR013783">
    <property type="entry name" value="Ig-like_fold"/>
</dbReference>
<organism evidence="4 5">
    <name type="scientific">Alosa alosa</name>
    <name type="common">allis shad</name>
    <dbReference type="NCBI Taxonomy" id="278164"/>
    <lineage>
        <taxon>Eukaryota</taxon>
        <taxon>Metazoa</taxon>
        <taxon>Chordata</taxon>
        <taxon>Craniata</taxon>
        <taxon>Vertebrata</taxon>
        <taxon>Euteleostomi</taxon>
        <taxon>Actinopterygii</taxon>
        <taxon>Neopterygii</taxon>
        <taxon>Teleostei</taxon>
        <taxon>Clupei</taxon>
        <taxon>Clupeiformes</taxon>
        <taxon>Clupeoidei</taxon>
        <taxon>Clupeidae</taxon>
        <taxon>Alosa</taxon>
    </lineage>
</organism>
<evidence type="ECO:0000256" key="1">
    <source>
        <dbReference type="ARBA" id="ARBA00023319"/>
    </source>
</evidence>
<keyword evidence="2" id="KW-1133">Transmembrane helix</keyword>
<comment type="caution">
    <text evidence="4">The sequence shown here is derived from an EMBL/GenBank/DDBJ whole genome shotgun (WGS) entry which is preliminary data.</text>
</comment>
<dbReference type="Gene3D" id="2.60.40.10">
    <property type="entry name" value="Immunoglobulins"/>
    <property type="match status" value="1"/>
</dbReference>
<dbReference type="PANTHER" id="PTHR15193:SF2">
    <property type="match status" value="1"/>
</dbReference>
<dbReference type="CDD" id="cd00096">
    <property type="entry name" value="Ig"/>
    <property type="match status" value="1"/>
</dbReference>
<dbReference type="PROSITE" id="PS50835">
    <property type="entry name" value="IG_LIKE"/>
    <property type="match status" value="1"/>
</dbReference>